<dbReference type="PANTHER" id="PTHR35936">
    <property type="entry name" value="MEMBRANE-BOUND LYTIC MUREIN TRANSGLYCOSYLASE F"/>
    <property type="match status" value="1"/>
</dbReference>
<dbReference type="Proteomes" id="UP000013243">
    <property type="component" value="Chromosome"/>
</dbReference>
<dbReference type="Gene3D" id="3.10.350.10">
    <property type="entry name" value="LysM domain"/>
    <property type="match status" value="1"/>
</dbReference>
<dbReference type="RefSeq" id="WP_005612193.1">
    <property type="nucleotide sequence ID" value="NZ_CP015230.1"/>
</dbReference>
<evidence type="ECO:0000259" key="2">
    <source>
        <dbReference type="PROSITE" id="PS51782"/>
    </source>
</evidence>
<feature type="chain" id="PRO_5008518219" evidence="1">
    <location>
        <begin position="26"/>
        <end position="345"/>
    </location>
</feature>
<feature type="signal peptide" evidence="1">
    <location>
        <begin position="1"/>
        <end position="25"/>
    </location>
</feature>
<reference evidence="3 4" key="1">
    <citation type="journal article" date="2016" name="ISME J.">
        <title>Global occurrence and heterogeneity of the Roseobacter-clade species Ruegeria mobilis.</title>
        <authorList>
            <person name="Sonnenschein E."/>
            <person name="Gram L."/>
        </authorList>
    </citation>
    <scope>NUCLEOTIDE SEQUENCE [LARGE SCALE GENOMIC DNA]</scope>
    <source>
        <strain evidence="3 4">F1926</strain>
    </source>
</reference>
<dbReference type="PANTHER" id="PTHR35936:SF25">
    <property type="entry name" value="ABC TRANSPORTER SUBSTRATE-BINDING PROTEIN"/>
    <property type="match status" value="1"/>
</dbReference>
<dbReference type="KEGG" id="rmb:K529_001470"/>
<keyword evidence="1" id="KW-0732">Signal</keyword>
<dbReference type="Pfam" id="PF01476">
    <property type="entry name" value="LysM"/>
    <property type="match status" value="1"/>
</dbReference>
<evidence type="ECO:0000313" key="3">
    <source>
        <dbReference type="EMBL" id="ANP39421.1"/>
    </source>
</evidence>
<dbReference type="GeneID" id="28248460"/>
<dbReference type="EMBL" id="CP015230">
    <property type="protein sequence ID" value="ANP39421.1"/>
    <property type="molecule type" value="Genomic_DNA"/>
</dbReference>
<dbReference type="InterPro" id="IPR036779">
    <property type="entry name" value="LysM_dom_sf"/>
</dbReference>
<dbReference type="PROSITE" id="PS51782">
    <property type="entry name" value="LYSM"/>
    <property type="match status" value="1"/>
</dbReference>
<proteinExistence type="predicted"/>
<dbReference type="SUPFAM" id="SSF53850">
    <property type="entry name" value="Periplasmic binding protein-like II"/>
    <property type="match status" value="1"/>
</dbReference>
<dbReference type="Gene3D" id="3.40.190.10">
    <property type="entry name" value="Periplasmic binding protein-like II"/>
    <property type="match status" value="2"/>
</dbReference>
<dbReference type="OrthoDB" id="8479038at2"/>
<dbReference type="AlphaFoldDB" id="A0A1B0ZYQ7"/>
<dbReference type="CDD" id="cd00118">
    <property type="entry name" value="LysM"/>
    <property type="match status" value="1"/>
</dbReference>
<sequence length="345" mass="38299">MRRVLMPLIWRVVLLLGLMPSAAWAICDVDYVVQPGDNLFSIAEAHYGDRERWTVIYYSNQGNLDGPSVIPGRTLFIPCPPDAEPEEAVVEPAPPRQPSAELNLLTGGNYAPFTDPNLPGQGLVTELVNAALELAPSPVPYAITWEDDWSQHLSPMLDSKRFDMGFPWAKPDCTADASNPRCVKYHYSDPLIEVPVMLFVRSRGGMAYASDADVVGKTLCRPLREDVYDLDSAGRRWLSEDKITLLQPQSAGDCLRMVAEGRVDAAALNLFVGASALVAEGLRGQVEPLEKPLSQVSLHVIISKTHWRGTSYLYRVNAGLRKLRESGKYDEIMSRQMELFWAGLQ</sequence>
<dbReference type="InterPro" id="IPR018392">
    <property type="entry name" value="LysM"/>
</dbReference>
<organism evidence="3 4">
    <name type="scientific">Tritonibacter mobilis F1926</name>
    <dbReference type="NCBI Taxonomy" id="1265309"/>
    <lineage>
        <taxon>Bacteria</taxon>
        <taxon>Pseudomonadati</taxon>
        <taxon>Pseudomonadota</taxon>
        <taxon>Alphaproteobacteria</taxon>
        <taxon>Rhodobacterales</taxon>
        <taxon>Paracoccaceae</taxon>
        <taxon>Tritonibacter</taxon>
    </lineage>
</organism>
<evidence type="ECO:0000256" key="1">
    <source>
        <dbReference type="SAM" id="SignalP"/>
    </source>
</evidence>
<protein>
    <submittedName>
        <fullName evidence="3">ABC transporter substrate-binding protein</fullName>
    </submittedName>
</protein>
<evidence type="ECO:0000313" key="4">
    <source>
        <dbReference type="Proteomes" id="UP000013243"/>
    </source>
</evidence>
<name>A0A1B0ZYQ7_9RHOB</name>
<gene>
    <name evidence="3" type="ORF">K529_001470</name>
</gene>
<feature type="domain" description="LysM" evidence="2">
    <location>
        <begin position="29"/>
        <end position="77"/>
    </location>
</feature>
<accession>A0A1B0ZYQ7</accession>
<dbReference type="STRING" id="1265309.K529_001470"/>